<dbReference type="GO" id="GO:0032259">
    <property type="term" value="P:methylation"/>
    <property type="evidence" value="ECO:0007669"/>
    <property type="project" value="UniProtKB-KW"/>
</dbReference>
<dbReference type="InterPro" id="IPR041698">
    <property type="entry name" value="Methyltransf_25"/>
</dbReference>
<feature type="domain" description="Methyltransferase" evidence="2">
    <location>
        <begin position="63"/>
        <end position="154"/>
    </location>
</feature>
<dbReference type="Pfam" id="PF13649">
    <property type="entry name" value="Methyltransf_25"/>
    <property type="match status" value="1"/>
</dbReference>
<keyword evidence="1 3" id="KW-0808">Transferase</keyword>
<evidence type="ECO:0000313" key="4">
    <source>
        <dbReference type="Proteomes" id="UP000031760"/>
    </source>
</evidence>
<dbReference type="GO" id="GO:0008168">
    <property type="term" value="F:methyltransferase activity"/>
    <property type="evidence" value="ECO:0007669"/>
    <property type="project" value="UniProtKB-KW"/>
</dbReference>
<dbReference type="EMBL" id="AP014548">
    <property type="protein sequence ID" value="BAO56320.1"/>
    <property type="molecule type" value="Genomic_DNA"/>
</dbReference>
<reference evidence="3 4" key="1">
    <citation type="journal article" date="2014" name="Proc. Natl. Acad. Sci. U.S.A.">
        <title>Functional characterization of flavobacteria rhodopsins reveals a unique class of light-driven chloride pump in bacteria.</title>
        <authorList>
            <person name="Yoshizawa S."/>
            <person name="Kumagai Y."/>
            <person name="Kim H."/>
            <person name="Ogura Y."/>
            <person name="Hayashi T."/>
            <person name="Iwasaki W."/>
            <person name="DeLong E.F."/>
            <person name="Kogure K."/>
        </authorList>
    </citation>
    <scope>NUCLEOTIDE SEQUENCE [LARGE SCALE GENOMIC DNA]</scope>
    <source>
        <strain evidence="3 4">S1-08</strain>
    </source>
</reference>
<evidence type="ECO:0000256" key="1">
    <source>
        <dbReference type="ARBA" id="ARBA00022679"/>
    </source>
</evidence>
<evidence type="ECO:0000313" key="3">
    <source>
        <dbReference type="EMBL" id="BAO56320.1"/>
    </source>
</evidence>
<protein>
    <submittedName>
        <fullName evidence="3">SAM-dependent methyltransferases</fullName>
    </submittedName>
</protein>
<organism evidence="3 4">
    <name type="scientific">Nonlabens marinus S1-08</name>
    <dbReference type="NCBI Taxonomy" id="1454201"/>
    <lineage>
        <taxon>Bacteria</taxon>
        <taxon>Pseudomonadati</taxon>
        <taxon>Bacteroidota</taxon>
        <taxon>Flavobacteriia</taxon>
        <taxon>Flavobacteriales</taxon>
        <taxon>Flavobacteriaceae</taxon>
        <taxon>Nonlabens</taxon>
    </lineage>
</organism>
<gene>
    <name evidence="3" type="ORF">NMS_2311</name>
</gene>
<sequence length="238" mass="27987">MRFQSHRRNTEAEWMDDPLLDPIILDQAVADINTVNHLLGGYKFTKAAVQQVINENPQESYKIIDFGCSDGAMLRYLAQELPQEQLDLLGVDLSPRSIQQAQEKSRDFERIRFRESDIFKTPVQDLKCDILLVTLTLHHFAEEEVLRFLKRFQEMAGIAIIINDLHRSPIAYNFFKIFSPIFIKNEISMHDGLISIASGFKRSDFKRYAKQLEIINDRLTWKWSFRFIWIIPTHERNN</sequence>
<dbReference type="CDD" id="cd02440">
    <property type="entry name" value="AdoMet_MTases"/>
    <property type="match status" value="1"/>
</dbReference>
<dbReference type="AlphaFoldDB" id="W8VSM0"/>
<dbReference type="SUPFAM" id="SSF53335">
    <property type="entry name" value="S-adenosyl-L-methionine-dependent methyltransferases"/>
    <property type="match status" value="1"/>
</dbReference>
<dbReference type="Proteomes" id="UP000031760">
    <property type="component" value="Chromosome"/>
</dbReference>
<name>W8VSM0_9FLAO</name>
<dbReference type="STRING" id="1454201.NMS_2311"/>
<accession>W8VSM0</accession>
<dbReference type="HOGENOM" id="CLU_078235_1_0_10"/>
<dbReference type="InterPro" id="IPR029063">
    <property type="entry name" value="SAM-dependent_MTases_sf"/>
</dbReference>
<dbReference type="Gene3D" id="3.40.50.150">
    <property type="entry name" value="Vaccinia Virus protein VP39"/>
    <property type="match status" value="1"/>
</dbReference>
<dbReference type="PANTHER" id="PTHR43861">
    <property type="entry name" value="TRANS-ACONITATE 2-METHYLTRANSFERASE-RELATED"/>
    <property type="match status" value="1"/>
</dbReference>
<evidence type="ECO:0000259" key="2">
    <source>
        <dbReference type="Pfam" id="PF13649"/>
    </source>
</evidence>
<keyword evidence="4" id="KW-1185">Reference proteome</keyword>
<proteinExistence type="predicted"/>
<keyword evidence="3" id="KW-0489">Methyltransferase</keyword>
<dbReference type="RefSeq" id="WP_041496806.1">
    <property type="nucleotide sequence ID" value="NZ_AP014548.1"/>
</dbReference>
<dbReference type="KEGG" id="nmf:NMS_2311"/>